<feature type="non-terminal residue" evidence="9">
    <location>
        <position position="178"/>
    </location>
</feature>
<dbReference type="GO" id="GO:0006351">
    <property type="term" value="P:DNA-templated transcription"/>
    <property type="evidence" value="ECO:0007669"/>
    <property type="project" value="InterPro"/>
</dbReference>
<proteinExistence type="predicted"/>
<evidence type="ECO:0000256" key="5">
    <source>
        <dbReference type="ARBA" id="ARBA00022723"/>
    </source>
</evidence>
<dbReference type="PANTHER" id="PTHR48446">
    <property type="entry name" value="DNA-DIRECTED RNA POLYMERASE SUBUNIT BETA' N-TERMINAL SECTION"/>
    <property type="match status" value="1"/>
</dbReference>
<accession>A0A164J1Q8</accession>
<name>A0A164J1Q8_9CRUS</name>
<dbReference type="PANTHER" id="PTHR48446:SF1">
    <property type="entry name" value="DNA-DIRECTED RNA POLYMERASE SUBUNIT BETA' N-TERMINAL SECTION"/>
    <property type="match status" value="1"/>
</dbReference>
<dbReference type="AlphaFoldDB" id="A0A164J1Q8"/>
<keyword evidence="4" id="KW-0548">Nucleotidyltransferase</keyword>
<evidence type="ECO:0000259" key="8">
    <source>
        <dbReference type="Pfam" id="PF04997"/>
    </source>
</evidence>
<evidence type="ECO:0000256" key="3">
    <source>
        <dbReference type="ARBA" id="ARBA00022679"/>
    </source>
</evidence>
<organism evidence="9 10">
    <name type="scientific">Daphnia magna</name>
    <dbReference type="NCBI Taxonomy" id="35525"/>
    <lineage>
        <taxon>Eukaryota</taxon>
        <taxon>Metazoa</taxon>
        <taxon>Ecdysozoa</taxon>
        <taxon>Arthropoda</taxon>
        <taxon>Crustacea</taxon>
        <taxon>Branchiopoda</taxon>
        <taxon>Diplostraca</taxon>
        <taxon>Cladocera</taxon>
        <taxon>Anomopoda</taxon>
        <taxon>Daphniidae</taxon>
        <taxon>Daphnia</taxon>
    </lineage>
</organism>
<sequence>MRKIYRGKLRNPKIPYLTKKALRKKIQEVCKKVTRCPHCNDLNGVVKKCGMLKISHEKFRSVKKDNAILNEHLVAYENAAQFNRKIEPMISCGLINMLNPLNILHLFEQIPDEDIQFLLMNPEQGHPKDMILTRVPVPPVCIRPSVVSDLKSGTNEDDLTMQLTEIVFLNDVIVKHRL</sequence>
<protein>
    <recommendedName>
        <fullName evidence="1">DNA-directed RNA polymerase</fullName>
        <ecNumber evidence="1">2.7.7.6</ecNumber>
    </recommendedName>
</protein>
<dbReference type="InterPro" id="IPR015700">
    <property type="entry name" value="RPC1"/>
</dbReference>
<comment type="caution">
    <text evidence="9">The sequence shown here is derived from an EMBL/GenBank/DDBJ whole genome shotgun (WGS) entry which is preliminary data.</text>
</comment>
<keyword evidence="10" id="KW-1185">Reference proteome</keyword>
<dbReference type="Proteomes" id="UP000076858">
    <property type="component" value="Unassembled WGS sequence"/>
</dbReference>
<dbReference type="InterPro" id="IPR007080">
    <property type="entry name" value="RNA_pol_Rpb1_1"/>
</dbReference>
<evidence type="ECO:0000256" key="6">
    <source>
        <dbReference type="ARBA" id="ARBA00022833"/>
    </source>
</evidence>
<evidence type="ECO:0000256" key="7">
    <source>
        <dbReference type="ARBA" id="ARBA00023163"/>
    </source>
</evidence>
<evidence type="ECO:0000256" key="2">
    <source>
        <dbReference type="ARBA" id="ARBA00022478"/>
    </source>
</evidence>
<keyword evidence="3" id="KW-0808">Transferase</keyword>
<keyword evidence="2 9" id="KW-0240">DNA-directed RNA polymerase</keyword>
<dbReference type="Pfam" id="PF04997">
    <property type="entry name" value="RNA_pol_Rpb1_1"/>
    <property type="match status" value="1"/>
</dbReference>
<gene>
    <name evidence="9" type="ORF">APZ42_001344</name>
</gene>
<keyword evidence="7" id="KW-0804">Transcription</keyword>
<dbReference type="SUPFAM" id="SSF64484">
    <property type="entry name" value="beta and beta-prime subunits of DNA dependent RNA-polymerase"/>
    <property type="match status" value="1"/>
</dbReference>
<dbReference type="GO" id="GO:0046872">
    <property type="term" value="F:metal ion binding"/>
    <property type="evidence" value="ECO:0007669"/>
    <property type="project" value="UniProtKB-KW"/>
</dbReference>
<evidence type="ECO:0000256" key="1">
    <source>
        <dbReference type="ARBA" id="ARBA00012418"/>
    </source>
</evidence>
<dbReference type="GO" id="GO:0003677">
    <property type="term" value="F:DNA binding"/>
    <property type="evidence" value="ECO:0007669"/>
    <property type="project" value="InterPro"/>
</dbReference>
<keyword evidence="5" id="KW-0479">Metal-binding</keyword>
<feature type="domain" description="RNA polymerase Rpb1" evidence="8">
    <location>
        <begin position="20"/>
        <end position="176"/>
    </location>
</feature>
<evidence type="ECO:0000256" key="4">
    <source>
        <dbReference type="ARBA" id="ARBA00022695"/>
    </source>
</evidence>
<dbReference type="GO" id="GO:0000428">
    <property type="term" value="C:DNA-directed RNA polymerase complex"/>
    <property type="evidence" value="ECO:0007669"/>
    <property type="project" value="UniProtKB-KW"/>
</dbReference>
<keyword evidence="6" id="KW-0862">Zinc</keyword>
<reference evidence="9 10" key="1">
    <citation type="submission" date="2016-03" db="EMBL/GenBank/DDBJ databases">
        <title>EvidentialGene: Evidence-directed Construction of Genes on Genomes.</title>
        <authorList>
            <person name="Gilbert D.G."/>
            <person name="Choi J.-H."/>
            <person name="Mockaitis K."/>
            <person name="Colbourne J."/>
            <person name="Pfrender M."/>
        </authorList>
    </citation>
    <scope>NUCLEOTIDE SEQUENCE [LARGE SCALE GENOMIC DNA]</scope>
    <source>
        <strain evidence="9 10">Xinb3</strain>
        <tissue evidence="9">Complete organism</tissue>
    </source>
</reference>
<evidence type="ECO:0000313" key="10">
    <source>
        <dbReference type="Proteomes" id="UP000076858"/>
    </source>
</evidence>
<dbReference type="EMBL" id="LRGB01005979">
    <property type="protein sequence ID" value="KZS01865.1"/>
    <property type="molecule type" value="Genomic_DNA"/>
</dbReference>
<dbReference type="STRING" id="35525.A0A164J1Q8"/>
<evidence type="ECO:0000313" key="9">
    <source>
        <dbReference type="EMBL" id="KZS01865.1"/>
    </source>
</evidence>
<dbReference type="GO" id="GO:0003899">
    <property type="term" value="F:DNA-directed RNA polymerase activity"/>
    <property type="evidence" value="ECO:0007669"/>
    <property type="project" value="UniProtKB-EC"/>
</dbReference>
<dbReference type="EC" id="2.7.7.6" evidence="1"/>